<accession>A0A060NLX6</accession>
<dbReference type="Proteomes" id="UP000066014">
    <property type="component" value="Chromosome"/>
</dbReference>
<keyword evidence="1" id="KW-0472">Membrane</keyword>
<keyword evidence="1" id="KW-0812">Transmembrane</keyword>
<keyword evidence="3" id="KW-1185">Reference proteome</keyword>
<dbReference type="InterPro" id="IPR003425">
    <property type="entry name" value="CCB3/YggT"/>
</dbReference>
<dbReference type="Pfam" id="PF02325">
    <property type="entry name" value="CCB3_YggT"/>
    <property type="match status" value="1"/>
</dbReference>
<feature type="transmembrane region" description="Helical" evidence="1">
    <location>
        <begin position="26"/>
        <end position="52"/>
    </location>
</feature>
<reference evidence="2 3" key="1">
    <citation type="journal article" date="2014" name="Nat. Commun.">
        <title>Physiological and genomic features of highly alkaliphilic hydrogen-utilizing Betaproteobacteria from a continental serpentinizing site.</title>
        <authorList>
            <person name="Suzuki S."/>
            <person name="Kuenen J.G."/>
            <person name="Schipper K."/>
            <person name="van der Velde S."/>
            <person name="Ishii S."/>
            <person name="Wu A."/>
            <person name="Sorokin D.Y."/>
            <person name="Tenney A."/>
            <person name="Meng X.Y."/>
            <person name="Morrill P.L."/>
            <person name="Kamagata Y."/>
            <person name="Muyzer G."/>
            <person name="Nealson K.H."/>
        </authorList>
    </citation>
    <scope>NUCLEOTIDE SEQUENCE [LARGE SCALE GENOMIC DNA]</scope>
    <source>
        <strain evidence="2 3">B1</strain>
    </source>
</reference>
<keyword evidence="1" id="KW-1133">Transmembrane helix</keyword>
<dbReference type="EMBL" id="AP014569">
    <property type="protein sequence ID" value="BAO83561.1"/>
    <property type="molecule type" value="Genomic_DNA"/>
</dbReference>
<sequence>MALTNWIVQPLRKSLPQVWVQARFDVASFIAAVLLALAYAAAWHALLGAGLLGPQGVGQAGQLFSIPWVALNFMLRTVLQGLMVLALVYVVLSWVQPQAPIQYTLGQLLQPLLAPIRRVLPTVGGVDLSVLLLIVLLQVALILIG</sequence>
<evidence type="ECO:0000313" key="3">
    <source>
        <dbReference type="Proteomes" id="UP000066014"/>
    </source>
</evidence>
<feature type="transmembrane region" description="Helical" evidence="1">
    <location>
        <begin position="73"/>
        <end position="95"/>
    </location>
</feature>
<organism evidence="2 3">
    <name type="scientific">Serpentinimonas maccroryi</name>
    <dbReference type="NCBI Taxonomy" id="1458426"/>
    <lineage>
        <taxon>Bacteria</taxon>
        <taxon>Pseudomonadati</taxon>
        <taxon>Pseudomonadota</taxon>
        <taxon>Betaproteobacteria</taxon>
        <taxon>Burkholderiales</taxon>
        <taxon>Comamonadaceae</taxon>
        <taxon>Serpentinimonas</taxon>
    </lineage>
</organism>
<protein>
    <submittedName>
        <fullName evidence="2">Predicted integral membrane protein</fullName>
    </submittedName>
</protein>
<dbReference type="AlphaFoldDB" id="A0A060NLX6"/>
<dbReference type="KEGG" id="cbab:SMCB_1333"/>
<dbReference type="GO" id="GO:0016020">
    <property type="term" value="C:membrane"/>
    <property type="evidence" value="ECO:0007669"/>
    <property type="project" value="InterPro"/>
</dbReference>
<dbReference type="HOGENOM" id="CLU_089905_0_2_4"/>
<evidence type="ECO:0000313" key="2">
    <source>
        <dbReference type="EMBL" id="BAO83561.1"/>
    </source>
</evidence>
<evidence type="ECO:0000256" key="1">
    <source>
        <dbReference type="SAM" id="Phobius"/>
    </source>
</evidence>
<name>A0A060NLX6_9BURK</name>
<feature type="transmembrane region" description="Helical" evidence="1">
    <location>
        <begin position="119"/>
        <end position="144"/>
    </location>
</feature>
<proteinExistence type="predicted"/>
<gene>
    <name evidence="2" type="ORF">SMCB_1333</name>
</gene>
<dbReference type="STRING" id="1458426.SMCB_1333"/>